<dbReference type="InterPro" id="IPR050688">
    <property type="entry name" value="Zinc_finger/UBP_domain"/>
</dbReference>
<dbReference type="InParanoid" id="A0A7M7K114"/>
<feature type="domain" description="C2H2-type" evidence="7">
    <location>
        <begin position="233"/>
        <end position="261"/>
    </location>
</feature>
<dbReference type="EnsemblMetazoa" id="XM_022803536">
    <property type="protein sequence ID" value="XP_022659271"/>
    <property type="gene ID" value="LOC111249537"/>
</dbReference>
<organism evidence="8 9">
    <name type="scientific">Varroa destructor</name>
    <name type="common">Honeybee mite</name>
    <dbReference type="NCBI Taxonomy" id="109461"/>
    <lineage>
        <taxon>Eukaryota</taxon>
        <taxon>Metazoa</taxon>
        <taxon>Ecdysozoa</taxon>
        <taxon>Arthropoda</taxon>
        <taxon>Chelicerata</taxon>
        <taxon>Arachnida</taxon>
        <taxon>Acari</taxon>
        <taxon>Parasitiformes</taxon>
        <taxon>Mesostigmata</taxon>
        <taxon>Gamasina</taxon>
        <taxon>Dermanyssoidea</taxon>
        <taxon>Varroidae</taxon>
        <taxon>Varroa</taxon>
    </lineage>
</organism>
<dbReference type="SUPFAM" id="SSF57667">
    <property type="entry name" value="beta-beta-alpha zinc fingers"/>
    <property type="match status" value="1"/>
</dbReference>
<dbReference type="KEGG" id="vde:111249537"/>
<evidence type="ECO:0000256" key="2">
    <source>
        <dbReference type="ARBA" id="ARBA00022737"/>
    </source>
</evidence>
<dbReference type="Proteomes" id="UP000594260">
    <property type="component" value="Unplaced"/>
</dbReference>
<keyword evidence="3 5" id="KW-0863">Zinc-finger</keyword>
<evidence type="ECO:0000313" key="9">
    <source>
        <dbReference type="Proteomes" id="UP000594260"/>
    </source>
</evidence>
<dbReference type="RefSeq" id="XP_022659269.1">
    <property type="nucleotide sequence ID" value="XM_022803534.1"/>
</dbReference>
<dbReference type="RefSeq" id="XP_022659273.1">
    <property type="nucleotide sequence ID" value="XM_022803538.1"/>
</dbReference>
<feature type="domain" description="C2H2-type" evidence="7">
    <location>
        <begin position="204"/>
        <end position="232"/>
    </location>
</feature>
<keyword evidence="9" id="KW-1185">Reference proteome</keyword>
<feature type="region of interest" description="Disordered" evidence="6">
    <location>
        <begin position="53"/>
        <end position="127"/>
    </location>
</feature>
<reference evidence="8" key="1">
    <citation type="submission" date="2021-01" db="UniProtKB">
        <authorList>
            <consortium name="EnsemblMetazoa"/>
        </authorList>
    </citation>
    <scope>IDENTIFICATION</scope>
</reference>
<dbReference type="GO" id="GO:0005634">
    <property type="term" value="C:nucleus"/>
    <property type="evidence" value="ECO:0007669"/>
    <property type="project" value="TreeGrafter"/>
</dbReference>
<dbReference type="GeneID" id="111249537"/>
<dbReference type="RefSeq" id="XP_022659270.1">
    <property type="nucleotide sequence ID" value="XM_022803535.1"/>
</dbReference>
<evidence type="ECO:0000313" key="8">
    <source>
        <dbReference type="EnsemblMetazoa" id="XP_022659273"/>
    </source>
</evidence>
<dbReference type="RefSeq" id="XP_022659271.1">
    <property type="nucleotide sequence ID" value="XM_022803536.1"/>
</dbReference>
<protein>
    <recommendedName>
        <fullName evidence="7">C2H2-type domain-containing protein</fullName>
    </recommendedName>
</protein>
<feature type="region of interest" description="Disordered" evidence="6">
    <location>
        <begin position="157"/>
        <end position="193"/>
    </location>
</feature>
<dbReference type="GO" id="GO:0008270">
    <property type="term" value="F:zinc ion binding"/>
    <property type="evidence" value="ECO:0007669"/>
    <property type="project" value="UniProtKB-KW"/>
</dbReference>
<evidence type="ECO:0000256" key="3">
    <source>
        <dbReference type="ARBA" id="ARBA00022771"/>
    </source>
</evidence>
<sequence>MNFQAHALEETLKYRTCREPNFSAEQPVDISSLFSGEFHNHVALLLKNRELPEGSREGEKDLTKKSATDFRTRSTHRDVEGPMGEKETEREPSLIGANEGQHIFKDGEADDPKKEMEDGGSDEIDDVDEDNRECEMILGDIPEVMVPSSRHNTLLKITSSSPLPIPPKKKRLPNKDKAGETGDISAASAQGGESTIGSAAANRYACRKCSLIFSKFEFLNAHISKIHPVIGPYRCPNCAFETKFHSMLQLHMKEPHAGDTTKVNAKQKKIAGKKVDEPRMKCPLCAYEASSLANFTTHSRTSHRNAFEKVAHRNASTSRYRCPFRPACSYQAKDRDDLENHYKTEHKQRLWHCPECDFYAVWKVALNRHLKAHRENPEHECGRCGQRFALKSYLNRHYNESECKEMQISQDQTNDSTINKKSSPAGCLVTPASTIREEILTSDRNGEVPLSTLSPASSTEKDPLTEDDCLQKIELSVVNTIQSIDFSNSLAKHSLEKSMPPKASPSQARSSLLSNTKLAFSSTAVIEEGQAVPDAQIFSSENVAIICNSPNSTSLAQMKFRTESRPMLNTLVSPSPNRDEYDEIDIANSQNMSQATSFTMSADHIKPPSIDAPPREPYRVTNENPLSTDDDPWGIPVAQSHFNQDNTARKSREGNSHGQVTLTRKTVQCTKTTSSHNMKDTLVTIVWNSGLPGIMKGFRSDGNSVKTKTATSTVQIRTSDDDFSKGDQVLAVKKHFDLTASRKGPDGRETDRHSNLLVSDKCSKKSLSQRGCDINPTPSNGFMVVSSCREASPPPLVIDDSITSD</sequence>
<evidence type="ECO:0000256" key="1">
    <source>
        <dbReference type="ARBA" id="ARBA00022723"/>
    </source>
</evidence>
<feature type="compositionally biased region" description="Basic and acidic residues" evidence="6">
    <location>
        <begin position="102"/>
        <end position="117"/>
    </location>
</feature>
<feature type="domain" description="C2H2-type" evidence="7">
    <location>
        <begin position="379"/>
        <end position="407"/>
    </location>
</feature>
<dbReference type="RefSeq" id="XP_022659272.1">
    <property type="nucleotide sequence ID" value="XM_022803537.1"/>
</dbReference>
<feature type="region of interest" description="Disordered" evidence="6">
    <location>
        <begin position="438"/>
        <end position="465"/>
    </location>
</feature>
<dbReference type="EnsemblMetazoa" id="XM_022803535">
    <property type="protein sequence ID" value="XP_022659270"/>
    <property type="gene ID" value="LOC111249537"/>
</dbReference>
<evidence type="ECO:0000259" key="7">
    <source>
        <dbReference type="PROSITE" id="PS50157"/>
    </source>
</evidence>
<dbReference type="Gene3D" id="3.30.160.60">
    <property type="entry name" value="Classic Zinc Finger"/>
    <property type="match status" value="3"/>
</dbReference>
<dbReference type="EnsemblMetazoa" id="XM_022803538">
    <property type="protein sequence ID" value="XP_022659273"/>
    <property type="gene ID" value="LOC111249537"/>
</dbReference>
<dbReference type="AlphaFoldDB" id="A0A7M7K114"/>
<dbReference type="EnsemblMetazoa" id="XM_022803537">
    <property type="protein sequence ID" value="XP_022659272"/>
    <property type="gene ID" value="LOC111249537"/>
</dbReference>
<dbReference type="PROSITE" id="PS50157">
    <property type="entry name" value="ZINC_FINGER_C2H2_2"/>
    <property type="match status" value="3"/>
</dbReference>
<keyword evidence="4" id="KW-0862">Zinc</keyword>
<evidence type="ECO:0000256" key="4">
    <source>
        <dbReference type="ARBA" id="ARBA00022833"/>
    </source>
</evidence>
<feature type="compositionally biased region" description="Basic and acidic residues" evidence="6">
    <location>
        <begin position="53"/>
        <end position="92"/>
    </location>
</feature>
<dbReference type="PROSITE" id="PS00028">
    <property type="entry name" value="ZINC_FINGER_C2H2_1"/>
    <property type="match status" value="1"/>
</dbReference>
<name>A0A7M7K114_VARDE</name>
<feature type="compositionally biased region" description="Acidic residues" evidence="6">
    <location>
        <begin position="118"/>
        <end position="127"/>
    </location>
</feature>
<dbReference type="InterPro" id="IPR036236">
    <property type="entry name" value="Znf_C2H2_sf"/>
</dbReference>
<dbReference type="SMART" id="SM00355">
    <property type="entry name" value="ZnF_C2H2"/>
    <property type="match status" value="6"/>
</dbReference>
<evidence type="ECO:0000256" key="6">
    <source>
        <dbReference type="SAM" id="MobiDB-lite"/>
    </source>
</evidence>
<keyword evidence="1" id="KW-0479">Metal-binding</keyword>
<dbReference type="PANTHER" id="PTHR24403">
    <property type="entry name" value="ZINC FINGER PROTEIN"/>
    <property type="match status" value="1"/>
</dbReference>
<evidence type="ECO:0000256" key="5">
    <source>
        <dbReference type="PROSITE-ProRule" id="PRU00042"/>
    </source>
</evidence>
<dbReference type="PANTHER" id="PTHR24403:SF67">
    <property type="entry name" value="FI01116P-RELATED"/>
    <property type="match status" value="1"/>
</dbReference>
<accession>A0A7M7K114</accession>
<dbReference type="EnsemblMetazoa" id="XM_022803534">
    <property type="protein sequence ID" value="XP_022659269"/>
    <property type="gene ID" value="LOC111249537"/>
</dbReference>
<dbReference type="OrthoDB" id="10260596at2759"/>
<keyword evidence="2" id="KW-0677">Repeat</keyword>
<dbReference type="InterPro" id="IPR013087">
    <property type="entry name" value="Znf_C2H2_type"/>
</dbReference>
<dbReference type="GO" id="GO:0045944">
    <property type="term" value="P:positive regulation of transcription by RNA polymerase II"/>
    <property type="evidence" value="ECO:0007669"/>
    <property type="project" value="TreeGrafter"/>
</dbReference>
<proteinExistence type="predicted"/>